<dbReference type="Proteomes" id="UP000235315">
    <property type="component" value="Chromosome"/>
</dbReference>
<keyword evidence="2" id="KW-1185">Reference proteome</keyword>
<proteinExistence type="predicted"/>
<sequence>MSRKTLIIIPMMSRPTCHVQTARLTITPLTPDHQHETPQLAATLMICFIGLMTACGGGEKPAESERSDHGHSHE</sequence>
<protein>
    <recommendedName>
        <fullName evidence="3">Lipoprotein</fullName>
    </recommendedName>
</protein>
<dbReference type="RefSeq" id="WP_041476005.1">
    <property type="nucleotide sequence ID" value="NC_016830.1"/>
</dbReference>
<evidence type="ECO:0008006" key="3">
    <source>
        <dbReference type="Google" id="ProtNLM"/>
    </source>
</evidence>
<name>A0ABN5G7X6_PSEO1</name>
<gene>
    <name evidence="1" type="ORF">C1C98_19085</name>
</gene>
<dbReference type="EMBL" id="CP025738">
    <property type="protein sequence ID" value="AUO47393.1"/>
    <property type="molecule type" value="Genomic_DNA"/>
</dbReference>
<evidence type="ECO:0000313" key="2">
    <source>
        <dbReference type="Proteomes" id="UP000235315"/>
    </source>
</evidence>
<evidence type="ECO:0000313" key="1">
    <source>
        <dbReference type="EMBL" id="AUO47393.1"/>
    </source>
</evidence>
<organism evidence="1 2">
    <name type="scientific">Pseudomonas ogarae (strain DSM 112162 / CECT 30235 / F113)</name>
    <dbReference type="NCBI Taxonomy" id="1114970"/>
    <lineage>
        <taxon>Bacteria</taxon>
        <taxon>Pseudomonadati</taxon>
        <taxon>Pseudomonadota</taxon>
        <taxon>Gammaproteobacteria</taxon>
        <taxon>Pseudomonadales</taxon>
        <taxon>Pseudomonadaceae</taxon>
        <taxon>Pseudomonas</taxon>
    </lineage>
</organism>
<reference evidence="1 2" key="1">
    <citation type="submission" date="2018-01" db="EMBL/GenBank/DDBJ databases">
        <title>Tropical forage species Digitaria eriantha prevents oxidative stress under low temperature conditions by the incorporation of polyhydroxybutyrate-producing endophytic bacteria.</title>
        <authorList>
            <person name="Stritzler M."/>
            <person name="Ayub N."/>
        </authorList>
    </citation>
    <scope>NUCLEOTIDE SEQUENCE [LARGE SCALE GENOMIC DNA]</scope>
    <source>
        <strain evidence="1 2">FR1</strain>
    </source>
</reference>
<accession>A0ABN5G7X6</accession>